<name>A0ABX2CIB6_9BRAD</name>
<dbReference type="EMBL" id="JABFDN010000005">
    <property type="protein sequence ID" value="NPU67059.1"/>
    <property type="molecule type" value="Genomic_DNA"/>
</dbReference>
<dbReference type="Proteomes" id="UP000886476">
    <property type="component" value="Unassembled WGS sequence"/>
</dbReference>
<protein>
    <submittedName>
        <fullName evidence="4">Peptidoglycan-binding protein</fullName>
    </submittedName>
</protein>
<feature type="region of interest" description="Disordered" evidence="1">
    <location>
        <begin position="100"/>
        <end position="169"/>
    </location>
</feature>
<feature type="domain" description="Peptidoglycan binding-like" evidence="3">
    <location>
        <begin position="170"/>
        <end position="219"/>
    </location>
</feature>
<feature type="compositionally biased region" description="Basic and acidic residues" evidence="1">
    <location>
        <begin position="108"/>
        <end position="138"/>
    </location>
</feature>
<comment type="caution">
    <text evidence="4">The sequence shown here is derived from an EMBL/GenBank/DDBJ whole genome shotgun (WGS) entry which is preliminary data.</text>
</comment>
<feature type="compositionally biased region" description="Polar residues" evidence="1">
    <location>
        <begin position="150"/>
        <end position="166"/>
    </location>
</feature>
<dbReference type="InterPro" id="IPR002477">
    <property type="entry name" value="Peptidoglycan-bd-like"/>
</dbReference>
<sequence length="232" mass="24984">MPRRVADDDPAPPRRRKRATAAAAVVEAADERGWLMRAMLYSPKDLLAGLLACAAGSAIIVNAVFLQSGPHPAPMFGSIVTIPPVLASSNPLPRPRPLDAGISPFDPKVIETRPPETRATEPRVTEPRAADARPDQKYADPLADLVRSVSGGQSNTPRPQPTQQGGNARRVAAVQRVLTEYGYGQLKPTGMIGSDTQTAIQKFERERKLPVTGQVSDRLVRELAIVIGHPIE</sequence>
<dbReference type="Pfam" id="PF01471">
    <property type="entry name" value="PG_binding_1"/>
    <property type="match status" value="1"/>
</dbReference>
<proteinExistence type="predicted"/>
<keyword evidence="5" id="KW-1185">Reference proteome</keyword>
<organism evidence="4 5">
    <name type="scientific">Bradyrhizobium aeschynomenes</name>
    <dbReference type="NCBI Taxonomy" id="2734909"/>
    <lineage>
        <taxon>Bacteria</taxon>
        <taxon>Pseudomonadati</taxon>
        <taxon>Pseudomonadota</taxon>
        <taxon>Alphaproteobacteria</taxon>
        <taxon>Hyphomicrobiales</taxon>
        <taxon>Nitrobacteraceae</taxon>
        <taxon>Bradyrhizobium</taxon>
    </lineage>
</organism>
<gene>
    <name evidence="4" type="ORF">HL667_18795</name>
</gene>
<evidence type="ECO:0000256" key="2">
    <source>
        <dbReference type="SAM" id="Phobius"/>
    </source>
</evidence>
<dbReference type="Gene3D" id="1.10.101.10">
    <property type="entry name" value="PGBD-like superfamily/PGBD"/>
    <property type="match status" value="1"/>
</dbReference>
<reference evidence="4" key="1">
    <citation type="submission" date="2020-05" db="EMBL/GenBank/DDBJ databases">
        <title>Nod-independent and nitrogen-fixing Bradyrhizobium aeschynomene sp. nov. isolated from nodules of Aeschynomene indica.</title>
        <authorList>
            <person name="Zhang Z."/>
        </authorList>
    </citation>
    <scope>NUCLEOTIDE SEQUENCE</scope>
    <source>
        <strain evidence="4">83012</strain>
    </source>
</reference>
<dbReference type="InterPro" id="IPR036365">
    <property type="entry name" value="PGBD-like_sf"/>
</dbReference>
<keyword evidence="2" id="KW-1133">Transmembrane helix</keyword>
<evidence type="ECO:0000313" key="4">
    <source>
        <dbReference type="EMBL" id="NPU67059.1"/>
    </source>
</evidence>
<evidence type="ECO:0000256" key="1">
    <source>
        <dbReference type="SAM" id="MobiDB-lite"/>
    </source>
</evidence>
<keyword evidence="2" id="KW-0812">Transmembrane</keyword>
<evidence type="ECO:0000259" key="3">
    <source>
        <dbReference type="Pfam" id="PF01471"/>
    </source>
</evidence>
<feature type="transmembrane region" description="Helical" evidence="2">
    <location>
        <begin position="46"/>
        <end position="66"/>
    </location>
</feature>
<dbReference type="SUPFAM" id="SSF47090">
    <property type="entry name" value="PGBD-like"/>
    <property type="match status" value="1"/>
</dbReference>
<accession>A0ABX2CIB6</accession>
<dbReference type="RefSeq" id="WP_172112138.1">
    <property type="nucleotide sequence ID" value="NZ_JABFDN010000005.1"/>
</dbReference>
<keyword evidence="2" id="KW-0472">Membrane</keyword>
<dbReference type="InterPro" id="IPR036366">
    <property type="entry name" value="PGBDSf"/>
</dbReference>
<evidence type="ECO:0000313" key="5">
    <source>
        <dbReference type="Proteomes" id="UP000886476"/>
    </source>
</evidence>